<feature type="region of interest" description="Disordered" evidence="10">
    <location>
        <begin position="414"/>
        <end position="440"/>
    </location>
</feature>
<evidence type="ECO:0000256" key="3">
    <source>
        <dbReference type="ARBA" id="ARBA00022692"/>
    </source>
</evidence>
<keyword evidence="5" id="KW-0809">Transit peptide</keyword>
<evidence type="ECO:0000313" key="14">
    <source>
        <dbReference type="Proteomes" id="UP000698800"/>
    </source>
</evidence>
<evidence type="ECO:0000256" key="10">
    <source>
        <dbReference type="SAM" id="MobiDB-lite"/>
    </source>
</evidence>
<evidence type="ECO:0000256" key="7">
    <source>
        <dbReference type="ARBA" id="ARBA00023128"/>
    </source>
</evidence>
<dbReference type="EMBL" id="JAGHQL010000007">
    <property type="protein sequence ID" value="KAH0545305.1"/>
    <property type="molecule type" value="Genomic_DNA"/>
</dbReference>
<keyword evidence="3 9" id="KW-0812">Transmembrane</keyword>
<evidence type="ECO:0000313" key="13">
    <source>
        <dbReference type="EMBL" id="KAH0545305.1"/>
    </source>
</evidence>
<dbReference type="InterPro" id="IPR028055">
    <property type="entry name" value="YidC/Oxa/ALB_C"/>
</dbReference>
<evidence type="ECO:0000256" key="1">
    <source>
        <dbReference type="ARBA" id="ARBA00004448"/>
    </source>
</evidence>
<feature type="transmembrane region" description="Helical" evidence="11">
    <location>
        <begin position="216"/>
        <end position="240"/>
    </location>
</feature>
<feature type="compositionally biased region" description="Polar residues" evidence="10">
    <location>
        <begin position="332"/>
        <end position="341"/>
    </location>
</feature>
<comment type="similarity">
    <text evidence="2 9">Belongs to the OXA1/ALB3/YidC family.</text>
</comment>
<dbReference type="AlphaFoldDB" id="A0A9P8ICM7"/>
<keyword evidence="8 11" id="KW-0472">Membrane</keyword>
<evidence type="ECO:0000259" key="12">
    <source>
        <dbReference type="Pfam" id="PF02096"/>
    </source>
</evidence>
<feature type="transmembrane region" description="Helical" evidence="11">
    <location>
        <begin position="179"/>
        <end position="196"/>
    </location>
</feature>
<reference evidence="13" key="1">
    <citation type="submission" date="2021-03" db="EMBL/GenBank/DDBJ databases">
        <title>Comparative genomics and phylogenomic investigation of the class Geoglossomycetes provide insights into ecological specialization and systematics.</title>
        <authorList>
            <person name="Melie T."/>
            <person name="Pirro S."/>
            <person name="Miller A.N."/>
            <person name="Quandt A."/>
        </authorList>
    </citation>
    <scope>NUCLEOTIDE SEQUENCE</scope>
    <source>
        <strain evidence="13">GBOQ0MN5Z8</strain>
    </source>
</reference>
<feature type="domain" description="Membrane insertase YidC/Oxa/ALB C-terminal" evidence="12">
    <location>
        <begin position="106"/>
        <end position="296"/>
    </location>
</feature>
<dbReference type="CDD" id="cd20069">
    <property type="entry name" value="5TM_Oxa1-like"/>
    <property type="match status" value="1"/>
</dbReference>
<evidence type="ECO:0000256" key="9">
    <source>
        <dbReference type="RuleBase" id="RU003945"/>
    </source>
</evidence>
<dbReference type="GO" id="GO:0032977">
    <property type="term" value="F:membrane insertase activity"/>
    <property type="evidence" value="ECO:0007669"/>
    <property type="project" value="InterPro"/>
</dbReference>
<evidence type="ECO:0000256" key="5">
    <source>
        <dbReference type="ARBA" id="ARBA00022946"/>
    </source>
</evidence>
<evidence type="ECO:0000256" key="8">
    <source>
        <dbReference type="ARBA" id="ARBA00023136"/>
    </source>
</evidence>
<keyword evidence="14" id="KW-1185">Reference proteome</keyword>
<gene>
    <name evidence="13" type="ORF">FGG08_000604</name>
</gene>
<keyword evidence="7" id="KW-0496">Mitochondrion</keyword>
<feature type="region of interest" description="Disordered" evidence="10">
    <location>
        <begin position="332"/>
        <end position="354"/>
    </location>
</feature>
<proteinExistence type="inferred from homology"/>
<dbReference type="PANTHER" id="PTHR12428:SF66">
    <property type="entry name" value="MITOCHONDRIAL INNER MEMBRANE PROTEIN OXA1L"/>
    <property type="match status" value="1"/>
</dbReference>
<evidence type="ECO:0000256" key="6">
    <source>
        <dbReference type="ARBA" id="ARBA00022989"/>
    </source>
</evidence>
<dbReference type="Pfam" id="PF02096">
    <property type="entry name" value="60KD_IMP"/>
    <property type="match status" value="1"/>
</dbReference>
<protein>
    <recommendedName>
        <fullName evidence="12">Membrane insertase YidC/Oxa/ALB C-terminal domain-containing protein</fullName>
    </recommendedName>
</protein>
<feature type="transmembrane region" description="Helical" evidence="11">
    <location>
        <begin position="260"/>
        <end position="276"/>
    </location>
</feature>
<keyword evidence="4" id="KW-0999">Mitochondrion inner membrane</keyword>
<feature type="compositionally biased region" description="Basic and acidic residues" evidence="10">
    <location>
        <begin position="417"/>
        <end position="431"/>
    </location>
</feature>
<dbReference type="Proteomes" id="UP000698800">
    <property type="component" value="Unassembled WGS sequence"/>
</dbReference>
<feature type="compositionally biased region" description="Low complexity" evidence="10">
    <location>
        <begin position="342"/>
        <end position="353"/>
    </location>
</feature>
<dbReference type="GO" id="GO:0032979">
    <property type="term" value="P:protein insertion into mitochondrial inner membrane from matrix"/>
    <property type="evidence" value="ECO:0007669"/>
    <property type="project" value="TreeGrafter"/>
</dbReference>
<evidence type="ECO:0000256" key="4">
    <source>
        <dbReference type="ARBA" id="ARBA00022792"/>
    </source>
</evidence>
<organism evidence="13 14">
    <name type="scientific">Glutinoglossum americanum</name>
    <dbReference type="NCBI Taxonomy" id="1670608"/>
    <lineage>
        <taxon>Eukaryota</taxon>
        <taxon>Fungi</taxon>
        <taxon>Dikarya</taxon>
        <taxon>Ascomycota</taxon>
        <taxon>Pezizomycotina</taxon>
        <taxon>Geoglossomycetes</taxon>
        <taxon>Geoglossales</taxon>
        <taxon>Geoglossaceae</taxon>
        <taxon>Glutinoglossum</taxon>
    </lineage>
</organism>
<accession>A0A9P8ICM7</accession>
<evidence type="ECO:0000256" key="2">
    <source>
        <dbReference type="ARBA" id="ARBA00009877"/>
    </source>
</evidence>
<comment type="caution">
    <text evidence="13">The sequence shown here is derived from an EMBL/GenBank/DDBJ whole genome shotgun (WGS) entry which is preliminary data.</text>
</comment>
<dbReference type="InterPro" id="IPR001708">
    <property type="entry name" value="YidC/ALB3/OXA1/COX18"/>
</dbReference>
<name>A0A9P8ICM7_9PEZI</name>
<keyword evidence="6 11" id="KW-1133">Transmembrane helix</keyword>
<dbReference type="OrthoDB" id="2148490at2759"/>
<sequence>MATSSALRRISPQPAWRPNLPTQCPMLCSKPWIRFKSTVPSISSPATDIATSGTFVPSSLEAATELPNIPVHIGYLKELGLDFGWGPTACIEWLVEHIHIWCGTPWWASIAIAAVAVRIVLLKPYMGAADTSARLASIKHLAAPITEKMTASSRAGDRSGAMMARAELKELYSKTGIKAYKAFVPLVQVFLGYGSFRLMRAMANLPVPGLEDGGVAWFPDLTVTDPFYIMPLTTGAMFWLVMKKGGELGTSNLNPTIQKFLVYGFPTMTFLFMTGWPATLQLSFFVSSILSFLQASAFRSPAFRRWAGIAPLPPKPASGAVTPTVSSRLNISPSYQPPSVRSTPISAASTPTPTVKPQGVIGGAVAEIKGMVTEAKKSIDQFAGTTGRKPGLNSPVDLKQAKISEEKRRKTLLAQRYTKEEERKEMRRAKLEALQGRKKQ</sequence>
<evidence type="ECO:0000256" key="11">
    <source>
        <dbReference type="SAM" id="Phobius"/>
    </source>
</evidence>
<dbReference type="GO" id="GO:0005743">
    <property type="term" value="C:mitochondrial inner membrane"/>
    <property type="evidence" value="ECO:0007669"/>
    <property type="project" value="UniProtKB-SubCell"/>
</dbReference>
<dbReference type="PANTHER" id="PTHR12428">
    <property type="entry name" value="OXA1"/>
    <property type="match status" value="1"/>
</dbReference>
<comment type="subcellular location">
    <subcellularLocation>
        <location evidence="9">Membrane</location>
        <topology evidence="9">Multi-pass membrane protein</topology>
    </subcellularLocation>
    <subcellularLocation>
        <location evidence="1">Mitochondrion inner membrane</location>
        <topology evidence="1">Multi-pass membrane protein</topology>
    </subcellularLocation>
</comment>